<dbReference type="InterPro" id="IPR036116">
    <property type="entry name" value="FN3_sf"/>
</dbReference>
<dbReference type="EnsemblMetazoa" id="SMAR007283-RA">
    <property type="protein sequence ID" value="SMAR007283-PA"/>
    <property type="gene ID" value="SMAR007283"/>
</dbReference>
<dbReference type="AlphaFoldDB" id="T1J166"/>
<sequence length="100" mass="11159">MELNGILTGYDITYAKVEGTTVKPEHKHYSLIDQSKNSTKLEGLESNTKYRVTIAALTSQGPGVRYFLEATTNRNKIFGINNILVFYTAYPLSAAPKSRK</sequence>
<reference evidence="2" key="2">
    <citation type="submission" date="2015-02" db="UniProtKB">
        <authorList>
            <consortium name="EnsemblMetazoa"/>
        </authorList>
    </citation>
    <scope>IDENTIFICATION</scope>
</reference>
<evidence type="ECO:0000313" key="3">
    <source>
        <dbReference type="Proteomes" id="UP000014500"/>
    </source>
</evidence>
<dbReference type="STRING" id="126957.T1J166"/>
<proteinExistence type="predicted"/>
<dbReference type="EMBL" id="JH431776">
    <property type="status" value="NOT_ANNOTATED_CDS"/>
    <property type="molecule type" value="Genomic_DNA"/>
</dbReference>
<dbReference type="CDD" id="cd00063">
    <property type="entry name" value="FN3"/>
    <property type="match status" value="1"/>
</dbReference>
<evidence type="ECO:0000313" key="2">
    <source>
        <dbReference type="EnsemblMetazoa" id="SMAR007283-PA"/>
    </source>
</evidence>
<protein>
    <recommendedName>
        <fullName evidence="1">Fibronectin type-III domain-containing protein</fullName>
    </recommendedName>
</protein>
<dbReference type="Proteomes" id="UP000014500">
    <property type="component" value="Unassembled WGS sequence"/>
</dbReference>
<organism evidence="2 3">
    <name type="scientific">Strigamia maritima</name>
    <name type="common">European centipede</name>
    <name type="synonym">Geophilus maritimus</name>
    <dbReference type="NCBI Taxonomy" id="126957"/>
    <lineage>
        <taxon>Eukaryota</taxon>
        <taxon>Metazoa</taxon>
        <taxon>Ecdysozoa</taxon>
        <taxon>Arthropoda</taxon>
        <taxon>Myriapoda</taxon>
        <taxon>Chilopoda</taxon>
        <taxon>Pleurostigmophora</taxon>
        <taxon>Geophilomorpha</taxon>
        <taxon>Linotaeniidae</taxon>
        <taxon>Strigamia</taxon>
    </lineage>
</organism>
<dbReference type="PROSITE" id="PS50853">
    <property type="entry name" value="FN3"/>
    <property type="match status" value="1"/>
</dbReference>
<dbReference type="HOGENOM" id="CLU_2309506_0_0_1"/>
<keyword evidence="3" id="KW-1185">Reference proteome</keyword>
<dbReference type="SUPFAM" id="SSF49265">
    <property type="entry name" value="Fibronectin type III"/>
    <property type="match status" value="1"/>
</dbReference>
<evidence type="ECO:0000259" key="1">
    <source>
        <dbReference type="PROSITE" id="PS50853"/>
    </source>
</evidence>
<accession>T1J166</accession>
<reference evidence="3" key="1">
    <citation type="submission" date="2011-05" db="EMBL/GenBank/DDBJ databases">
        <authorList>
            <person name="Richards S.R."/>
            <person name="Qu J."/>
            <person name="Jiang H."/>
            <person name="Jhangiani S.N."/>
            <person name="Agravi P."/>
            <person name="Goodspeed R."/>
            <person name="Gross S."/>
            <person name="Mandapat C."/>
            <person name="Jackson L."/>
            <person name="Mathew T."/>
            <person name="Pu L."/>
            <person name="Thornton R."/>
            <person name="Saada N."/>
            <person name="Wilczek-Boney K.B."/>
            <person name="Lee S."/>
            <person name="Kovar C."/>
            <person name="Wu Y."/>
            <person name="Scherer S.E."/>
            <person name="Worley K.C."/>
            <person name="Muzny D.M."/>
            <person name="Gibbs R."/>
        </authorList>
    </citation>
    <scope>NUCLEOTIDE SEQUENCE</scope>
    <source>
        <strain evidence="3">Brora</strain>
    </source>
</reference>
<dbReference type="Gene3D" id="2.60.40.10">
    <property type="entry name" value="Immunoglobulins"/>
    <property type="match status" value="1"/>
</dbReference>
<dbReference type="InterPro" id="IPR003961">
    <property type="entry name" value="FN3_dom"/>
</dbReference>
<dbReference type="InterPro" id="IPR013783">
    <property type="entry name" value="Ig-like_fold"/>
</dbReference>
<dbReference type="Pfam" id="PF00041">
    <property type="entry name" value="fn3"/>
    <property type="match status" value="1"/>
</dbReference>
<feature type="domain" description="Fibronectin type-III" evidence="1">
    <location>
        <begin position="1"/>
        <end position="76"/>
    </location>
</feature>
<name>T1J166_STRMM</name>